<sequence>MMLHVSHVSSISNSEVSLSHREKPTNSLSTEDEDPAPVMGSSATVTACMSQVKKGQSWFVIALQKKIQLIISDGLSSSFVASLLDCFDSPLELLLFLDPPLELLFF</sequence>
<dbReference type="EMBL" id="QGKY02000089">
    <property type="protein sequence ID" value="KAF2614062.1"/>
    <property type="molecule type" value="Genomic_DNA"/>
</dbReference>
<protein>
    <submittedName>
        <fullName evidence="2">Uncharacterized protein</fullName>
    </submittedName>
</protein>
<name>A0A8S9M583_BRACR</name>
<dbReference type="AlphaFoldDB" id="A0A8S9M583"/>
<accession>A0A8S9M583</accession>
<comment type="caution">
    <text evidence="2">The sequence shown here is derived from an EMBL/GenBank/DDBJ whole genome shotgun (WGS) entry which is preliminary data.</text>
</comment>
<evidence type="ECO:0000256" key="1">
    <source>
        <dbReference type="SAM" id="MobiDB-lite"/>
    </source>
</evidence>
<feature type="compositionally biased region" description="Low complexity" evidence="1">
    <location>
        <begin position="1"/>
        <end position="17"/>
    </location>
</feature>
<organism evidence="2">
    <name type="scientific">Brassica cretica</name>
    <name type="common">Mustard</name>
    <dbReference type="NCBI Taxonomy" id="69181"/>
    <lineage>
        <taxon>Eukaryota</taxon>
        <taxon>Viridiplantae</taxon>
        <taxon>Streptophyta</taxon>
        <taxon>Embryophyta</taxon>
        <taxon>Tracheophyta</taxon>
        <taxon>Spermatophyta</taxon>
        <taxon>Magnoliopsida</taxon>
        <taxon>eudicotyledons</taxon>
        <taxon>Gunneridae</taxon>
        <taxon>Pentapetalae</taxon>
        <taxon>rosids</taxon>
        <taxon>malvids</taxon>
        <taxon>Brassicales</taxon>
        <taxon>Brassicaceae</taxon>
        <taxon>Brassiceae</taxon>
        <taxon>Brassica</taxon>
    </lineage>
</organism>
<reference evidence="2" key="1">
    <citation type="submission" date="2019-12" db="EMBL/GenBank/DDBJ databases">
        <title>Genome sequencing and annotation of Brassica cretica.</title>
        <authorList>
            <person name="Studholme D.J."/>
            <person name="Sarris P.F."/>
        </authorList>
    </citation>
    <scope>NUCLEOTIDE SEQUENCE</scope>
    <source>
        <strain evidence="2">PFS-102/07</strain>
        <tissue evidence="2">Leaf</tissue>
    </source>
</reference>
<evidence type="ECO:0000313" key="2">
    <source>
        <dbReference type="EMBL" id="KAF2614062.1"/>
    </source>
</evidence>
<feature type="region of interest" description="Disordered" evidence="1">
    <location>
        <begin position="1"/>
        <end position="40"/>
    </location>
</feature>
<proteinExistence type="predicted"/>
<gene>
    <name evidence="2" type="ORF">F2Q70_00010328</name>
</gene>